<feature type="transmembrane region" description="Helical" evidence="2">
    <location>
        <begin position="102"/>
        <end position="125"/>
    </location>
</feature>
<keyword evidence="4" id="KW-1185">Reference proteome</keyword>
<gene>
    <name evidence="3" type="ORF">QQZ08_005120</name>
</gene>
<sequence length="444" mass="49052">MQTPSGKTHVPADDASTIASSQLTPEDLSTIASGLLTPVVASSDESLTNGVGPDGPSSWAAESPPAEDSESEASQSRPSSTWYRTCPSSRNRRQARVRRRQISPSIFSVLTLVVILSVASMSWLIQSREESIAQPRANPIDDLIASQDDWIAVNDIIAEYDHLPEEIKIRETTMIDLMLAVKYSNLPSRHRLVREMQSFSVISERAVDDLIDWTSLAAATVDRVQNMNYHALLGYQSLQRVGSWAAIPAPIAEDAGLIPTLQHFCHVISAAVTGDRQQKSITLHQLFIDGANKAGRQLKGLKVQATSLATDFRKMSNHLEAIADISRSEEAQLKSDTRQLKIGVRGRMGLNNCAARDLKTQAEELELMAHRMMEGREMMKGATMKIKKLDKGFGKLYSELAEGKWEEVDVMPWRLASIQAAVNRLEGVRKSSRPRVAKVQQQSI</sequence>
<keyword evidence="2" id="KW-0812">Transmembrane</keyword>
<keyword evidence="2" id="KW-0472">Membrane</keyword>
<protein>
    <submittedName>
        <fullName evidence="3">Uncharacterized protein</fullName>
    </submittedName>
</protein>
<evidence type="ECO:0000256" key="1">
    <source>
        <dbReference type="SAM" id="MobiDB-lite"/>
    </source>
</evidence>
<comment type="caution">
    <text evidence="3">The sequence shown here is derived from an EMBL/GenBank/DDBJ whole genome shotgun (WGS) entry which is preliminary data.</text>
</comment>
<evidence type="ECO:0000313" key="4">
    <source>
        <dbReference type="Proteomes" id="UP001498421"/>
    </source>
</evidence>
<reference evidence="3 4" key="1">
    <citation type="journal article" date="2025" name="Microbiol. Resour. Announc.">
        <title>Draft genome sequences for Neonectria magnoliae and Neonectria punicea, canker pathogens of Liriodendron tulipifera and Acer saccharum in West Virginia.</title>
        <authorList>
            <person name="Petronek H.M."/>
            <person name="Kasson M.T."/>
            <person name="Metheny A.M."/>
            <person name="Stauder C.M."/>
            <person name="Lovett B."/>
            <person name="Lynch S.C."/>
            <person name="Garnas J.R."/>
            <person name="Kasson L.R."/>
            <person name="Stajich J.E."/>
        </authorList>
    </citation>
    <scope>NUCLEOTIDE SEQUENCE [LARGE SCALE GENOMIC DNA]</scope>
    <source>
        <strain evidence="3 4">NRRL 64651</strain>
    </source>
</reference>
<feature type="region of interest" description="Disordered" evidence="1">
    <location>
        <begin position="44"/>
        <end position="97"/>
    </location>
</feature>
<accession>A0ABR1I496</accession>
<name>A0ABR1I496_9HYPO</name>
<organism evidence="3 4">
    <name type="scientific">Neonectria magnoliae</name>
    <dbReference type="NCBI Taxonomy" id="2732573"/>
    <lineage>
        <taxon>Eukaryota</taxon>
        <taxon>Fungi</taxon>
        <taxon>Dikarya</taxon>
        <taxon>Ascomycota</taxon>
        <taxon>Pezizomycotina</taxon>
        <taxon>Sordariomycetes</taxon>
        <taxon>Hypocreomycetidae</taxon>
        <taxon>Hypocreales</taxon>
        <taxon>Nectriaceae</taxon>
        <taxon>Neonectria</taxon>
    </lineage>
</organism>
<proteinExistence type="predicted"/>
<dbReference type="Proteomes" id="UP001498421">
    <property type="component" value="Unassembled WGS sequence"/>
</dbReference>
<feature type="region of interest" description="Disordered" evidence="1">
    <location>
        <begin position="1"/>
        <end position="24"/>
    </location>
</feature>
<dbReference type="EMBL" id="JAZAVK010000042">
    <property type="protein sequence ID" value="KAK7428363.1"/>
    <property type="molecule type" value="Genomic_DNA"/>
</dbReference>
<evidence type="ECO:0000256" key="2">
    <source>
        <dbReference type="SAM" id="Phobius"/>
    </source>
</evidence>
<keyword evidence="2" id="KW-1133">Transmembrane helix</keyword>
<evidence type="ECO:0000313" key="3">
    <source>
        <dbReference type="EMBL" id="KAK7428363.1"/>
    </source>
</evidence>